<dbReference type="EMBL" id="OW240912">
    <property type="protein sequence ID" value="CAH2219259.1"/>
    <property type="molecule type" value="Genomic_DNA"/>
</dbReference>
<feature type="compositionally biased region" description="Acidic residues" evidence="1">
    <location>
        <begin position="232"/>
        <end position="249"/>
    </location>
</feature>
<organism evidence="3 4">
    <name type="scientific">Pelobates cultripes</name>
    <name type="common">Western spadefoot toad</name>
    <dbReference type="NCBI Taxonomy" id="61616"/>
    <lineage>
        <taxon>Eukaryota</taxon>
        <taxon>Metazoa</taxon>
        <taxon>Chordata</taxon>
        <taxon>Craniata</taxon>
        <taxon>Vertebrata</taxon>
        <taxon>Euteleostomi</taxon>
        <taxon>Amphibia</taxon>
        <taxon>Batrachia</taxon>
        <taxon>Anura</taxon>
        <taxon>Pelobatoidea</taxon>
        <taxon>Pelobatidae</taxon>
        <taxon>Pelobates</taxon>
    </lineage>
</organism>
<sequence length="258" mass="28181">MWLIGVAIAGAVIFILMLICLLVSLDKAGFICFGPHFFPKVLKSVPQSESTFFQNKNVYAPASVFAVDVIHKAEQEEDSESVDGQCGQGYAQRKKLHQSSTSAEDNSALHYSTESYSVDTSGQDSGSSAETGKAMEATLLVEIDEGCSSNTEMSAHKLESNENILLNIRDTFNVNLKSVSVGDPERLWTGLQKPFPERGQEPVATIQGSIDLPGARGLKLFTNELDTPIISESEDYCSEEEDHTSDLDEPSVSGYMRR</sequence>
<feature type="region of interest" description="Disordered" evidence="1">
    <location>
        <begin position="231"/>
        <end position="258"/>
    </location>
</feature>
<evidence type="ECO:0000256" key="1">
    <source>
        <dbReference type="SAM" id="MobiDB-lite"/>
    </source>
</evidence>
<gene>
    <name evidence="3" type="ORF">PECUL_23A021251</name>
</gene>
<feature type="transmembrane region" description="Helical" evidence="2">
    <location>
        <begin position="6"/>
        <end position="25"/>
    </location>
</feature>
<accession>A0AAD1QXS1</accession>
<reference evidence="3" key="1">
    <citation type="submission" date="2022-03" db="EMBL/GenBank/DDBJ databases">
        <authorList>
            <person name="Alioto T."/>
            <person name="Alioto T."/>
            <person name="Gomez Garrido J."/>
        </authorList>
    </citation>
    <scope>NUCLEOTIDE SEQUENCE</scope>
</reference>
<evidence type="ECO:0000313" key="3">
    <source>
        <dbReference type="EMBL" id="CAH2219259.1"/>
    </source>
</evidence>
<evidence type="ECO:0000256" key="2">
    <source>
        <dbReference type="SAM" id="Phobius"/>
    </source>
</evidence>
<evidence type="ECO:0000313" key="4">
    <source>
        <dbReference type="Proteomes" id="UP001295444"/>
    </source>
</evidence>
<keyword evidence="2" id="KW-1133">Transmembrane helix</keyword>
<keyword evidence="2" id="KW-0812">Transmembrane</keyword>
<keyword evidence="4" id="KW-1185">Reference proteome</keyword>
<name>A0AAD1QXS1_PELCU</name>
<protein>
    <submittedName>
        <fullName evidence="3">Uncharacterized protein</fullName>
    </submittedName>
</protein>
<dbReference type="AlphaFoldDB" id="A0AAD1QXS1"/>
<keyword evidence="2" id="KW-0472">Membrane</keyword>
<proteinExistence type="predicted"/>
<dbReference type="Proteomes" id="UP001295444">
    <property type="component" value="Chromosome 01"/>
</dbReference>